<proteinExistence type="predicted"/>
<comment type="caution">
    <text evidence="2">The sequence shown here is derived from an EMBL/GenBank/DDBJ whole genome shotgun (WGS) entry which is preliminary data.</text>
</comment>
<feature type="region of interest" description="Disordered" evidence="1">
    <location>
        <begin position="448"/>
        <end position="478"/>
    </location>
</feature>
<keyword evidence="3" id="KW-1185">Reference proteome</keyword>
<evidence type="ECO:0000313" key="3">
    <source>
        <dbReference type="Proteomes" id="UP000286415"/>
    </source>
</evidence>
<feature type="region of interest" description="Disordered" evidence="1">
    <location>
        <begin position="902"/>
        <end position="922"/>
    </location>
</feature>
<feature type="compositionally biased region" description="Polar residues" evidence="1">
    <location>
        <begin position="448"/>
        <end position="457"/>
    </location>
</feature>
<feature type="compositionally biased region" description="Polar residues" evidence="1">
    <location>
        <begin position="12"/>
        <end position="23"/>
    </location>
</feature>
<feature type="compositionally biased region" description="Polar residues" evidence="1">
    <location>
        <begin position="341"/>
        <end position="359"/>
    </location>
</feature>
<reference evidence="2 3" key="1">
    <citation type="journal article" date="2018" name="Biotechnol. Adv.">
        <title>Improved genomic resources and new bioinformatic workflow for the carcinogenic parasite Clonorchis sinensis: Biotechnological implications.</title>
        <authorList>
            <person name="Wang D."/>
            <person name="Korhonen P.K."/>
            <person name="Gasser R.B."/>
            <person name="Young N.D."/>
        </authorList>
    </citation>
    <scope>NUCLEOTIDE SEQUENCE [LARGE SCALE GENOMIC DNA]</scope>
    <source>
        <strain evidence="2">Cs-k2</strain>
    </source>
</reference>
<sequence length="1526" mass="169057">MESRVRAASANLCHSNGDGTARSSRSHRKPQTRRSLSTTSSGIWLDGYTVRRVECPSAEMIDDANPKLDEKGRLRFRRTRPDLQSSLSTGNQSPLTRTLSKHTQHMTSTIKLAPPKIPAFFTVRLGSSDVGRKINQDVCRLEPLSTADGTVPVALMRACLEQVTLLCPKWSTLSLEHRQRFAVNEQLVWLQQCVNYVSTKFKCAEDVLDLDCSFFNADEEVDILDQFIYHLFQHLQKLGCRLFSECTNSMLYRTTLLCLQTILQCALERLKHIQQRSTETPPSPLIHQSVGLTKDDSTWSPTRKEQQANLLKFDPTITDPYVPTVPAELVSVKISSTQQINSDETQLKSTNPASSNPVTSIPPIDQGTQTSWIPSFSITSEEKHLELSTLDPRVSLMTSSSIPILCGPAEHMKRIQHVNSIDKMTKPWEQNERCTSVELLFTTANLRPSLIDQSDPTASEDRPTSDQSSRMCATQRSSSIPRSLNRNVYYCLTFVPPNSKYSFDEMQESTDLLALQAGSPTDRSHETQSVAFTQNTGAAQLMTTYGDTELGSTTDKENQLDHANSMTVHKRIVVKILTLMHKGLTLYGKTVRPLVTLVADQKICHQVEHLLDHTMAISLTKRINELCEGTSSMQLSQIVTSAPINIELLMAKKLLEIIPDVNFVDSNETTLEGPGEARVFRLTHQIAQTITVKNQTRGNSPDVVAFSVAKILSRGLLGLAYSASCYAMDHLLATKVDAELRTCTVEQGWKCGFEGSRPTNSSLFLEGQTTTMQTVITSKVSPAQCPLNGPNSTVTAQHDSHLSETIRPSTAMKEQEISKKGKRTDSNYSVIPYCTKSLNSQNLEPGVAETISPQNDCLSPTKFHLPAEERRCVVVSCTDRDCFSPQHGVHSPERNAQHLLSVQSSPSEYVSSGEKDTSNSLSSTYTVAQGRASVKEGTVGKDSMCVHMTFSVPALKDTKQCVLRPLTIKTTSGNSQKETYTRLTANDKNEIVFCKACSKQLGPYLYRQLEDEVSVDKPFGIEVGIQCNRFSSRSRSRQTISGSSMNRSVGSSSQFNLTAISMDDPGKVDPPTLSACVSAIHVSLNEDNENDDRFSTDGSDRSLDKSGTHFLMNRRVRHRGFRTDEVTSTSSVVYRSLSVSVQEIQGNQGGVTRERRAYPHWLADKLTRIDTSEDAWVRGGSLNRGTAVPLISKPRPKGDTLLQEKSLCSKKQAGKRTKLYWQSKKEQAASRRGDGGGKHSGRSGPKYSAEYASHPDDFSVQEQAFVEQTKPIDPTEPFYSCLQELKKCLREAESRLKTVQNYSCQSIKITSTRPRIVPRQTTKKIVGIEARQKTHRGKPERLKQWPTLPEDSYYDVSALGGGSGGGGGGESTTCDRLPTCSERTAPTSSHKQASTIKTEQKEDVPSARQLRKSCFRSNVHHSIGPPSTARWTVDDIRSRGPKFFPAPSMELPVRGTSNEPRIPLGTQMSNCLLYVKHQGNKPLSGALVSGQHTPHNTLSRSSFGQNSNMAVQNTPRLCKKVAHRME</sequence>
<feature type="compositionally biased region" description="Basic and acidic residues" evidence="1">
    <location>
        <begin position="1223"/>
        <end position="1237"/>
    </location>
</feature>
<dbReference type="Proteomes" id="UP000286415">
    <property type="component" value="Unassembled WGS sequence"/>
</dbReference>
<accession>A0A3R7FLB9</accession>
<feature type="region of interest" description="Disordered" evidence="1">
    <location>
        <begin position="341"/>
        <end position="369"/>
    </location>
</feature>
<dbReference type="EMBL" id="NIRI02000077">
    <property type="protein sequence ID" value="KAG5441117.1"/>
    <property type="molecule type" value="Genomic_DNA"/>
</dbReference>
<feature type="region of interest" description="Disordered" evidence="1">
    <location>
        <begin position="1"/>
        <end position="38"/>
    </location>
</feature>
<organism evidence="2 3">
    <name type="scientific">Clonorchis sinensis</name>
    <name type="common">Chinese liver fluke</name>
    <dbReference type="NCBI Taxonomy" id="79923"/>
    <lineage>
        <taxon>Eukaryota</taxon>
        <taxon>Metazoa</taxon>
        <taxon>Spiralia</taxon>
        <taxon>Lophotrochozoa</taxon>
        <taxon>Platyhelminthes</taxon>
        <taxon>Trematoda</taxon>
        <taxon>Digenea</taxon>
        <taxon>Opisthorchiida</taxon>
        <taxon>Opisthorchiata</taxon>
        <taxon>Opisthorchiidae</taxon>
        <taxon>Clonorchis</taxon>
    </lineage>
</organism>
<reference evidence="2 3" key="2">
    <citation type="journal article" date="2021" name="Genomics">
        <title>High-quality reference genome for Clonorchis sinensis.</title>
        <authorList>
            <person name="Young N.D."/>
            <person name="Stroehlein A.J."/>
            <person name="Kinkar L."/>
            <person name="Wang T."/>
            <person name="Sohn W.M."/>
            <person name="Chang B.C.H."/>
            <person name="Kaur P."/>
            <person name="Weisz D."/>
            <person name="Dudchenko O."/>
            <person name="Aiden E.L."/>
            <person name="Korhonen P.K."/>
            <person name="Gasser R.B."/>
        </authorList>
    </citation>
    <scope>NUCLEOTIDE SEQUENCE [LARGE SCALE GENOMIC DNA]</scope>
    <source>
        <strain evidence="2">Cs-k2</strain>
    </source>
</reference>
<feature type="region of interest" description="Disordered" evidence="1">
    <location>
        <begin position="278"/>
        <end position="300"/>
    </location>
</feature>
<name>A0A3R7FLB9_CLOSI</name>
<gene>
    <name evidence="2" type="ORF">CSKR_102783</name>
</gene>
<dbReference type="OrthoDB" id="6249346at2759"/>
<feature type="compositionally biased region" description="Polar residues" evidence="1">
    <location>
        <begin position="1382"/>
        <end position="1397"/>
    </location>
</feature>
<dbReference type="InParanoid" id="A0A3R7FLB9"/>
<evidence type="ECO:0000256" key="1">
    <source>
        <dbReference type="SAM" id="MobiDB-lite"/>
    </source>
</evidence>
<feature type="region of interest" description="Disordered" evidence="1">
    <location>
        <begin position="1219"/>
        <end position="1252"/>
    </location>
</feature>
<protein>
    <submittedName>
        <fullName evidence="2">Uncharacterized protein</fullName>
    </submittedName>
</protein>
<feature type="region of interest" description="Disordered" evidence="1">
    <location>
        <begin position="1382"/>
        <end position="1406"/>
    </location>
</feature>
<feature type="compositionally biased region" description="Polar residues" evidence="1">
    <location>
        <begin position="465"/>
        <end position="478"/>
    </location>
</feature>
<feature type="compositionally biased region" description="Low complexity" evidence="1">
    <location>
        <begin position="902"/>
        <end position="912"/>
    </location>
</feature>
<evidence type="ECO:0000313" key="2">
    <source>
        <dbReference type="EMBL" id="KAG5441117.1"/>
    </source>
</evidence>